<dbReference type="Proteomes" id="UP000243799">
    <property type="component" value="Unassembled WGS sequence"/>
</dbReference>
<dbReference type="InterPro" id="IPR011009">
    <property type="entry name" value="Kinase-like_dom_sf"/>
</dbReference>
<dbReference type="InterPro" id="IPR012341">
    <property type="entry name" value="6hp_glycosidase-like_sf"/>
</dbReference>
<evidence type="ECO:0000259" key="1">
    <source>
        <dbReference type="PROSITE" id="PS50011"/>
    </source>
</evidence>
<dbReference type="SMART" id="SM01260">
    <property type="entry name" value="LANC_like"/>
    <property type="match status" value="1"/>
</dbReference>
<name>A0A1I0VBH4_9PSEU</name>
<dbReference type="Gene3D" id="1.10.510.10">
    <property type="entry name" value="Transferase(Phosphotransferase) domain 1"/>
    <property type="match status" value="1"/>
</dbReference>
<dbReference type="EMBL" id="FOKG01000001">
    <property type="protein sequence ID" value="SFA73602.1"/>
    <property type="molecule type" value="Genomic_DNA"/>
</dbReference>
<dbReference type="NCBIfam" id="NF038151">
    <property type="entry name" value="lanthi_synth_III"/>
    <property type="match status" value="1"/>
</dbReference>
<dbReference type="InterPro" id="IPR000719">
    <property type="entry name" value="Prot_kinase_dom"/>
</dbReference>
<accession>A0A1I0VBH4</accession>
<dbReference type="AlphaFoldDB" id="A0A1I0VBH4"/>
<organism evidence="2 3">
    <name type="scientific">Amycolatopsis marina</name>
    <dbReference type="NCBI Taxonomy" id="490629"/>
    <lineage>
        <taxon>Bacteria</taxon>
        <taxon>Bacillati</taxon>
        <taxon>Actinomycetota</taxon>
        <taxon>Actinomycetes</taxon>
        <taxon>Pseudonocardiales</taxon>
        <taxon>Pseudonocardiaceae</taxon>
        <taxon>Amycolatopsis</taxon>
    </lineage>
</organism>
<proteinExistence type="predicted"/>
<dbReference type="PROSITE" id="PS50011">
    <property type="entry name" value="PROTEIN_KINASE_DOM"/>
    <property type="match status" value="1"/>
</dbReference>
<feature type="domain" description="Protein kinase" evidence="1">
    <location>
        <begin position="225"/>
        <end position="579"/>
    </location>
</feature>
<dbReference type="GO" id="GO:0005524">
    <property type="term" value="F:ATP binding"/>
    <property type="evidence" value="ECO:0007669"/>
    <property type="project" value="InterPro"/>
</dbReference>
<dbReference type="InterPro" id="IPR053524">
    <property type="entry name" value="Aerial_hyphae_peptide-synth"/>
</dbReference>
<dbReference type="RefSeq" id="WP_091667919.1">
    <property type="nucleotide sequence ID" value="NZ_FOKG01000001.1"/>
</dbReference>
<dbReference type="STRING" id="490629.SAMN05216266_101135"/>
<evidence type="ECO:0000313" key="2">
    <source>
        <dbReference type="EMBL" id="SFA73602.1"/>
    </source>
</evidence>
<dbReference type="SUPFAM" id="SSF158745">
    <property type="entry name" value="LanC-like"/>
    <property type="match status" value="1"/>
</dbReference>
<dbReference type="SMART" id="SM00220">
    <property type="entry name" value="S_TKc"/>
    <property type="match status" value="1"/>
</dbReference>
<dbReference type="Pfam" id="PF05147">
    <property type="entry name" value="LANC_like"/>
    <property type="match status" value="1"/>
</dbReference>
<dbReference type="GO" id="GO:0031179">
    <property type="term" value="P:peptide modification"/>
    <property type="evidence" value="ECO:0007669"/>
    <property type="project" value="InterPro"/>
</dbReference>
<reference evidence="3" key="1">
    <citation type="submission" date="2016-10" db="EMBL/GenBank/DDBJ databases">
        <authorList>
            <person name="Varghese N."/>
            <person name="Submissions S."/>
        </authorList>
    </citation>
    <scope>NUCLEOTIDE SEQUENCE [LARGE SCALE GENOMIC DNA]</scope>
    <source>
        <strain evidence="3">CGMCC 4.3568</strain>
    </source>
</reference>
<dbReference type="OrthoDB" id="1492512at2"/>
<sequence>MDLRYEAFCFADPLFFDEQRRSDTEEDEFAAALPLPRAGWHEGNKGTWRMLAPDDVILPGQGWKIHVSACLGNAETVLATVYEYCVQRRIAFKHLRTKTVLLARNSKYAPRDSSGKLITIYPADDEALTQVLAELSDQLAGQPGAYILSDLRYGDGPLYVRYGGFAEQWVEMDGTRVLAVTKPDGTLVPDRRTPTFTVPEWVDLPECLAPHLAARKGGDPAKFPYRVTSSLHFSNGGGVYRATRLADDHEVVLKEARPHAGLDRDGVDAVQRLRREHDILRRLSGIEGVPEAYDLFTVWEHHFLSMEYVPGRSLGSWLPRNYPLTRVDSTEQDIVDYTRRALALVERVATLIDQVHERGVVFGDLHPLNIMVDGEADERVSVIDFEMAFAAEETGRPALGAPGFRAPADRTGFDIDAHALAALRLWVFLPLNALLELSPAKLAGLVDSIERRFPLPDSYGDEIRAALTPRGKDVPAPVAHEFDQPEPDWGVVRKSLATAILASATPHRTDRLFPGDIEQFRVGGTCFGYGAAGVLHALDAAGAGRFPEHERWLIDAVHRDPPTRPGFFDGAHGIAHVLENLGHQDEADRLLADAEGLVAQTRDHSFDGGLSGIGLNLLHFAETRRDGGLLTRAVTIGERLAEALAADQEPGDFARAGLLNGWSGPALLFVRLFEHTGDRGWLVDADRALARDLRECVVTDDGSLQVRDRGARTLPYLGIGSAGVALVAEELAAHSPTAECLGSQDELLRACRGEFVIHPNLVLGRMGLLAALAAANRRDPNPEFAASVSLHLSRLAWYAIPYGEDGIALPGNQLLRLSMDLNTGNAGVLLALAATLDGHGRVLPFLGAGYSLTAPVPSP</sequence>
<dbReference type="GO" id="GO:0004672">
    <property type="term" value="F:protein kinase activity"/>
    <property type="evidence" value="ECO:0007669"/>
    <property type="project" value="InterPro"/>
</dbReference>
<protein>
    <submittedName>
        <fullName evidence="2">Lanthionine synthetase C-like protein</fullName>
    </submittedName>
</protein>
<gene>
    <name evidence="2" type="ORF">SAMN05216266_101135</name>
</gene>
<keyword evidence="3" id="KW-1185">Reference proteome</keyword>
<dbReference type="InterPro" id="IPR058053">
    <property type="entry name" value="RamC_C"/>
</dbReference>
<dbReference type="SUPFAM" id="SSF56112">
    <property type="entry name" value="Protein kinase-like (PK-like)"/>
    <property type="match status" value="1"/>
</dbReference>
<evidence type="ECO:0000313" key="3">
    <source>
        <dbReference type="Proteomes" id="UP000243799"/>
    </source>
</evidence>
<dbReference type="InterPro" id="IPR057929">
    <property type="entry name" value="RamC_N"/>
</dbReference>
<dbReference type="GO" id="GO:0005975">
    <property type="term" value="P:carbohydrate metabolic process"/>
    <property type="evidence" value="ECO:0007669"/>
    <property type="project" value="InterPro"/>
</dbReference>
<dbReference type="CDD" id="cd04791">
    <property type="entry name" value="LanC_SerThrkinase"/>
    <property type="match status" value="1"/>
</dbReference>
<dbReference type="Pfam" id="PF00069">
    <property type="entry name" value="Pkinase"/>
    <property type="match status" value="1"/>
</dbReference>
<dbReference type="Pfam" id="PF25816">
    <property type="entry name" value="RamC_N"/>
    <property type="match status" value="1"/>
</dbReference>
<dbReference type="Gene3D" id="1.50.10.10">
    <property type="match status" value="1"/>
</dbReference>
<dbReference type="InterPro" id="IPR007822">
    <property type="entry name" value="LANC-like"/>
</dbReference>